<evidence type="ECO:0000259" key="2">
    <source>
        <dbReference type="Pfam" id="PF02517"/>
    </source>
</evidence>
<keyword evidence="3" id="KW-0482">Metalloprotease</keyword>
<protein>
    <submittedName>
        <fullName evidence="3">CPBP family intramembrane metalloprotease</fullName>
    </submittedName>
</protein>
<keyword evidence="1" id="KW-1133">Transmembrane helix</keyword>
<comment type="caution">
    <text evidence="3">The sequence shown here is derived from an EMBL/GenBank/DDBJ whole genome shotgun (WGS) entry which is preliminary data.</text>
</comment>
<dbReference type="GO" id="GO:0080120">
    <property type="term" value="P:CAAX-box protein maturation"/>
    <property type="evidence" value="ECO:0007669"/>
    <property type="project" value="UniProtKB-ARBA"/>
</dbReference>
<dbReference type="GO" id="GO:0004175">
    <property type="term" value="F:endopeptidase activity"/>
    <property type="evidence" value="ECO:0007669"/>
    <property type="project" value="UniProtKB-ARBA"/>
</dbReference>
<gene>
    <name evidence="3" type="ORF">MF646_08400</name>
</gene>
<proteinExistence type="predicted"/>
<feature type="transmembrane region" description="Helical" evidence="1">
    <location>
        <begin position="31"/>
        <end position="48"/>
    </location>
</feature>
<feature type="transmembrane region" description="Helical" evidence="1">
    <location>
        <begin position="181"/>
        <end position="201"/>
    </location>
</feature>
<dbReference type="Pfam" id="PF02517">
    <property type="entry name" value="Rce1-like"/>
    <property type="match status" value="1"/>
</dbReference>
<feature type="domain" description="CAAX prenyl protease 2/Lysostaphin resistance protein A-like" evidence="2">
    <location>
        <begin position="104"/>
        <end position="193"/>
    </location>
</feature>
<evidence type="ECO:0000313" key="3">
    <source>
        <dbReference type="EMBL" id="MCL7747142.1"/>
    </source>
</evidence>
<feature type="transmembrane region" description="Helical" evidence="1">
    <location>
        <begin position="157"/>
        <end position="176"/>
    </location>
</feature>
<evidence type="ECO:0000313" key="4">
    <source>
        <dbReference type="Proteomes" id="UP001139150"/>
    </source>
</evidence>
<feature type="transmembrane region" description="Helical" evidence="1">
    <location>
        <begin position="60"/>
        <end position="82"/>
    </location>
</feature>
<organism evidence="3 4">
    <name type="scientific">Halalkalibacter alkaliphilus</name>
    <dbReference type="NCBI Taxonomy" id="2917993"/>
    <lineage>
        <taxon>Bacteria</taxon>
        <taxon>Bacillati</taxon>
        <taxon>Bacillota</taxon>
        <taxon>Bacilli</taxon>
        <taxon>Bacillales</taxon>
        <taxon>Bacillaceae</taxon>
        <taxon>Halalkalibacter</taxon>
    </lineage>
</organism>
<dbReference type="InterPro" id="IPR003675">
    <property type="entry name" value="Rce1/LyrA-like_dom"/>
</dbReference>
<sequence length="202" mass="23648">MVTKDFIFYIGFLFAVMLLSISFFFLPTYFWILFPLSLFLLTMYSWLFENQQVKKLLLSHWFLSLASGLILYLFFAFGNWLIKISGIPLMDQLQTLYALVKPTDWLHYVWLFIIIIPGEEWFWRGFIVKRLSKKTTLYKAAFIGTFLYGSAHFVAGSLLLVLAALLGGFLWSILYLKTRNILVPIISHLFFDVLLLILFPLV</sequence>
<name>A0A9X2I3B0_9BACI</name>
<keyword evidence="4" id="KW-1185">Reference proteome</keyword>
<accession>A0A9X2I3B0</accession>
<keyword evidence="1" id="KW-0472">Membrane</keyword>
<reference evidence="3" key="1">
    <citation type="submission" date="2022-02" db="EMBL/GenBank/DDBJ databases">
        <title>Halalkalibacter sp. nov. isolated from Lonar Lake, India.</title>
        <authorList>
            <person name="Joshi A."/>
            <person name="Thite S."/>
            <person name="Lodha T."/>
        </authorList>
    </citation>
    <scope>NUCLEOTIDE SEQUENCE</scope>
    <source>
        <strain evidence="3">MEB205</strain>
    </source>
</reference>
<dbReference type="EMBL" id="JAKRYL010000007">
    <property type="protein sequence ID" value="MCL7747142.1"/>
    <property type="molecule type" value="Genomic_DNA"/>
</dbReference>
<dbReference type="Proteomes" id="UP001139150">
    <property type="component" value="Unassembled WGS sequence"/>
</dbReference>
<keyword evidence="1" id="KW-0812">Transmembrane</keyword>
<dbReference type="AlphaFoldDB" id="A0A9X2I3B0"/>
<keyword evidence="3" id="KW-0378">Hydrolase</keyword>
<keyword evidence="3" id="KW-0645">Protease</keyword>
<feature type="transmembrane region" description="Helical" evidence="1">
    <location>
        <begin position="105"/>
        <end position="123"/>
    </location>
</feature>
<dbReference type="GO" id="GO:0008237">
    <property type="term" value="F:metallopeptidase activity"/>
    <property type="evidence" value="ECO:0007669"/>
    <property type="project" value="UniProtKB-KW"/>
</dbReference>
<evidence type="ECO:0000256" key="1">
    <source>
        <dbReference type="SAM" id="Phobius"/>
    </source>
</evidence>
<feature type="transmembrane region" description="Helical" evidence="1">
    <location>
        <begin position="7"/>
        <end position="25"/>
    </location>
</feature>
<dbReference type="RefSeq" id="WP_250096047.1">
    <property type="nucleotide sequence ID" value="NZ_JAKRYL010000007.1"/>
</dbReference>